<dbReference type="SMART" id="SM00345">
    <property type="entry name" value="HTH_GNTR"/>
    <property type="match status" value="1"/>
</dbReference>
<evidence type="ECO:0000256" key="7">
    <source>
        <dbReference type="SAM" id="MobiDB-lite"/>
    </source>
</evidence>
<dbReference type="GO" id="GO:0003677">
    <property type="term" value="F:DNA binding"/>
    <property type="evidence" value="ECO:0007669"/>
    <property type="project" value="UniProtKB-UniRule"/>
</dbReference>
<organism evidence="11 12">
    <name type="scientific">Pseudonocardia bannensis</name>
    <dbReference type="NCBI Taxonomy" id="630973"/>
    <lineage>
        <taxon>Bacteria</taxon>
        <taxon>Bacillati</taxon>
        <taxon>Actinomycetota</taxon>
        <taxon>Actinomycetes</taxon>
        <taxon>Pseudonocardiales</taxon>
        <taxon>Pseudonocardiaceae</taxon>
        <taxon>Pseudonocardia</taxon>
    </lineage>
</organism>
<dbReference type="GO" id="GO:0003700">
    <property type="term" value="F:DNA-binding transcription factor activity"/>
    <property type="evidence" value="ECO:0007669"/>
    <property type="project" value="InterPro"/>
</dbReference>
<evidence type="ECO:0000256" key="2">
    <source>
        <dbReference type="ARBA" id="ARBA00023015"/>
    </source>
</evidence>
<evidence type="ECO:0000256" key="1">
    <source>
        <dbReference type="ARBA" id="ARBA00008857"/>
    </source>
</evidence>
<evidence type="ECO:0000259" key="8">
    <source>
        <dbReference type="PROSITE" id="PS50949"/>
    </source>
</evidence>
<evidence type="ECO:0000259" key="9">
    <source>
        <dbReference type="PROSITE" id="PS51898"/>
    </source>
</evidence>
<gene>
    <name evidence="11" type="ORF">HF519_08535</name>
</gene>
<dbReference type="InterPro" id="IPR050090">
    <property type="entry name" value="Tyrosine_recombinase_XerCD"/>
</dbReference>
<dbReference type="InterPro" id="IPR010998">
    <property type="entry name" value="Integrase_recombinase_N"/>
</dbReference>
<evidence type="ECO:0000256" key="4">
    <source>
        <dbReference type="ARBA" id="ARBA00023163"/>
    </source>
</evidence>
<keyword evidence="12" id="KW-1185">Reference proteome</keyword>
<dbReference type="Gene3D" id="1.10.10.10">
    <property type="entry name" value="Winged helix-like DNA-binding domain superfamily/Winged helix DNA-binding domain"/>
    <property type="match status" value="1"/>
</dbReference>
<comment type="caution">
    <text evidence="11">The sequence shown here is derived from an EMBL/GenBank/DDBJ whole genome shotgun (WGS) entry which is preliminary data.</text>
</comment>
<comment type="similarity">
    <text evidence="1">Belongs to the 'phage' integrase family.</text>
</comment>
<dbReference type="Proteomes" id="UP000586918">
    <property type="component" value="Unassembled WGS sequence"/>
</dbReference>
<protein>
    <submittedName>
        <fullName evidence="11">Tyrosine-type recombinase/integrase</fullName>
    </submittedName>
</protein>
<dbReference type="Gene3D" id="1.10.150.130">
    <property type="match status" value="1"/>
</dbReference>
<dbReference type="PROSITE" id="PS51900">
    <property type="entry name" value="CB"/>
    <property type="match status" value="1"/>
</dbReference>
<dbReference type="InterPro" id="IPR000524">
    <property type="entry name" value="Tscrpt_reg_HTH_GntR"/>
</dbReference>
<dbReference type="GO" id="GO:0015074">
    <property type="term" value="P:DNA integration"/>
    <property type="evidence" value="ECO:0007669"/>
    <property type="project" value="InterPro"/>
</dbReference>
<dbReference type="InterPro" id="IPR036390">
    <property type="entry name" value="WH_DNA-bd_sf"/>
</dbReference>
<evidence type="ECO:0000313" key="11">
    <source>
        <dbReference type="EMBL" id="NMH91629.1"/>
    </source>
</evidence>
<keyword evidence="5" id="KW-0233">DNA recombination</keyword>
<keyword evidence="4" id="KW-0804">Transcription</keyword>
<dbReference type="InterPro" id="IPR011010">
    <property type="entry name" value="DNA_brk_join_enz"/>
</dbReference>
<sequence length="607" mass="66728">MATKKAGRTRARGSIDELPSGGLRVRVYAGWDTVTGRRHYLTEIIKPGPRARAQAEAARTRMLNEVDERRSPRTSATVDQLLDRYLEMIDVSASTHLMYTRYLENHVRPFIGGVKAGAVGPDVLDSLYAELRRCRIHCRPKSRQVDHRTPQAHECDERCGPHVCKPLSNTTIRHVHHILNAAFKKAVRWRWIATSPVTQAEAPPPKPPDPRPPTPAEAAKLIEEASLDPDWGALVWFTMTTGARRGEVCALRWRNVDLEQSLVEIRRALATDGRSNLVEKDTKTHQQRRVTIDAETQAVLTEHRARAEEAAAQVGKLLTGQAFVFSQAPDSSEPLVPSSVGQRYTRMAKRLGIETHFHALRHYSATELIAAGMDVRTVAGRLGHCGGGITTLRVYSAWLAEADQRAAAGIAARLPDRPRPAASASERAKTAPRLPFEKVASSIRLQILTGELVPGDQLLAVNALAKQHGVGVGTVYRALQLLEEWGLVLLKSGGRPIVLETAEIDDQPETSVEKPSSETEGVPAPPASSLASAVRLLDFVVRRRGYVIADFSAEADPNNASQLRQLLIDAVRRDGRDPSDLGDFTMEVADPELKERLRTFVAPSTAS</sequence>
<proteinExistence type="inferred from homology"/>
<evidence type="ECO:0000256" key="5">
    <source>
        <dbReference type="ARBA" id="ARBA00023172"/>
    </source>
</evidence>
<dbReference type="PROSITE" id="PS50949">
    <property type="entry name" value="HTH_GNTR"/>
    <property type="match status" value="1"/>
</dbReference>
<dbReference type="InterPro" id="IPR044068">
    <property type="entry name" value="CB"/>
</dbReference>
<dbReference type="SUPFAM" id="SSF56349">
    <property type="entry name" value="DNA breaking-rejoining enzymes"/>
    <property type="match status" value="1"/>
</dbReference>
<dbReference type="InterPro" id="IPR013762">
    <property type="entry name" value="Integrase-like_cat_sf"/>
</dbReference>
<dbReference type="AlphaFoldDB" id="A0A848DGF7"/>
<keyword evidence="2" id="KW-0805">Transcription regulation</keyword>
<feature type="domain" description="Tyr recombinase" evidence="9">
    <location>
        <begin position="208"/>
        <end position="409"/>
    </location>
</feature>
<dbReference type="EMBL" id="JAAXKZ010000021">
    <property type="protein sequence ID" value="NMH91629.1"/>
    <property type="molecule type" value="Genomic_DNA"/>
</dbReference>
<evidence type="ECO:0000256" key="3">
    <source>
        <dbReference type="ARBA" id="ARBA00023125"/>
    </source>
</evidence>
<keyword evidence="3 6" id="KW-0238">DNA-binding</keyword>
<dbReference type="SUPFAM" id="SSF46785">
    <property type="entry name" value="Winged helix' DNA-binding domain"/>
    <property type="match status" value="1"/>
</dbReference>
<dbReference type="PROSITE" id="PS51898">
    <property type="entry name" value="TYR_RECOMBINASE"/>
    <property type="match status" value="1"/>
</dbReference>
<reference evidence="11 12" key="1">
    <citation type="submission" date="2020-04" db="EMBL/GenBank/DDBJ databases">
        <authorList>
            <person name="Klaysubun C."/>
            <person name="Duangmal K."/>
            <person name="Lipun K."/>
        </authorList>
    </citation>
    <scope>NUCLEOTIDE SEQUENCE [LARGE SCALE GENOMIC DNA]</scope>
    <source>
        <strain evidence="11 12">DSM 45300</strain>
    </source>
</reference>
<dbReference type="RefSeq" id="WP_169411919.1">
    <property type="nucleotide sequence ID" value="NZ_JAAXKZ010000021.1"/>
</dbReference>
<evidence type="ECO:0000259" key="10">
    <source>
        <dbReference type="PROSITE" id="PS51900"/>
    </source>
</evidence>
<feature type="domain" description="Core-binding (CB)" evidence="10">
    <location>
        <begin position="76"/>
        <end position="187"/>
    </location>
</feature>
<feature type="region of interest" description="Disordered" evidence="7">
    <location>
        <begin position="506"/>
        <end position="527"/>
    </location>
</feature>
<accession>A0A848DGF7</accession>
<dbReference type="PANTHER" id="PTHR30349:SF41">
    <property type="entry name" value="INTEGRASE_RECOMBINASE PROTEIN MJ0367-RELATED"/>
    <property type="match status" value="1"/>
</dbReference>
<evidence type="ECO:0000256" key="6">
    <source>
        <dbReference type="PROSITE-ProRule" id="PRU01248"/>
    </source>
</evidence>
<dbReference type="InterPro" id="IPR036388">
    <property type="entry name" value="WH-like_DNA-bd_sf"/>
</dbReference>
<dbReference type="Gene3D" id="1.10.443.10">
    <property type="entry name" value="Intergrase catalytic core"/>
    <property type="match status" value="1"/>
</dbReference>
<feature type="domain" description="HTH gntR-type" evidence="8">
    <location>
        <begin position="433"/>
        <end position="501"/>
    </location>
</feature>
<name>A0A848DGF7_9PSEU</name>
<dbReference type="GO" id="GO:0006310">
    <property type="term" value="P:DNA recombination"/>
    <property type="evidence" value="ECO:0007669"/>
    <property type="project" value="UniProtKB-KW"/>
</dbReference>
<dbReference type="PANTHER" id="PTHR30349">
    <property type="entry name" value="PHAGE INTEGRASE-RELATED"/>
    <property type="match status" value="1"/>
</dbReference>
<evidence type="ECO:0000313" key="12">
    <source>
        <dbReference type="Proteomes" id="UP000586918"/>
    </source>
</evidence>
<dbReference type="Pfam" id="PF00589">
    <property type="entry name" value="Phage_integrase"/>
    <property type="match status" value="1"/>
</dbReference>
<dbReference type="InterPro" id="IPR002104">
    <property type="entry name" value="Integrase_catalytic"/>
</dbReference>
<dbReference type="CDD" id="cd01189">
    <property type="entry name" value="INT_ICEBs1_C_like"/>
    <property type="match status" value="1"/>
</dbReference>
<dbReference type="Pfam" id="PF00392">
    <property type="entry name" value="GntR"/>
    <property type="match status" value="1"/>
</dbReference>